<evidence type="ECO:0000313" key="3">
    <source>
        <dbReference type="Proteomes" id="UP000487268"/>
    </source>
</evidence>
<keyword evidence="3" id="KW-1185">Reference proteome</keyword>
<comment type="caution">
    <text evidence="2">The sequence shown here is derived from an EMBL/GenBank/DDBJ whole genome shotgun (WGS) entry which is preliminary data.</text>
</comment>
<reference evidence="2 3" key="1">
    <citation type="submission" date="2019-10" db="EMBL/GenBank/DDBJ databases">
        <title>Actinomadura rubteroloni sp. nov. and Actinomadura macrotermitis sp. nov., isolated from the gut of fungus growing-termite Macrotermes natalensis.</title>
        <authorList>
            <person name="Benndorf R."/>
            <person name="Martin K."/>
            <person name="Kuefner M."/>
            <person name="De Beer W."/>
            <person name="Kaster A.-K."/>
            <person name="Vollmers J."/>
            <person name="Poulsen M."/>
            <person name="Beemelmanns C."/>
        </authorList>
    </citation>
    <scope>NUCLEOTIDE SEQUENCE [LARGE SCALE GENOMIC DNA]</scope>
    <source>
        <strain evidence="2 3">RB68</strain>
    </source>
</reference>
<gene>
    <name evidence="2" type="ORF">ACRB68_72360</name>
</gene>
<dbReference type="InterPro" id="IPR021741">
    <property type="entry name" value="DUF3311"/>
</dbReference>
<proteinExistence type="predicted"/>
<name>A0A7K0C8K8_9ACTN</name>
<organism evidence="2 3">
    <name type="scientific">Actinomadura macrotermitis</name>
    <dbReference type="NCBI Taxonomy" id="2585200"/>
    <lineage>
        <taxon>Bacteria</taxon>
        <taxon>Bacillati</taxon>
        <taxon>Actinomycetota</taxon>
        <taxon>Actinomycetes</taxon>
        <taxon>Streptosporangiales</taxon>
        <taxon>Thermomonosporaceae</taxon>
        <taxon>Actinomadura</taxon>
    </lineage>
</organism>
<keyword evidence="1" id="KW-1133">Transmembrane helix</keyword>
<dbReference type="AlphaFoldDB" id="A0A7K0C8K8"/>
<feature type="transmembrane region" description="Helical" evidence="1">
    <location>
        <begin position="19"/>
        <end position="36"/>
    </location>
</feature>
<protein>
    <recommendedName>
        <fullName evidence="4">DUF3311 domain-containing protein</fullName>
    </recommendedName>
</protein>
<dbReference type="EMBL" id="WEGH01000005">
    <property type="protein sequence ID" value="MQY09124.1"/>
    <property type="molecule type" value="Genomic_DNA"/>
</dbReference>
<dbReference type="Proteomes" id="UP000487268">
    <property type="component" value="Unassembled WGS sequence"/>
</dbReference>
<evidence type="ECO:0000313" key="2">
    <source>
        <dbReference type="EMBL" id="MQY09124.1"/>
    </source>
</evidence>
<feature type="transmembrane region" description="Helical" evidence="1">
    <location>
        <begin position="48"/>
        <end position="70"/>
    </location>
</feature>
<keyword evidence="1" id="KW-0812">Transmembrane</keyword>
<sequence>MAPQDPQQAESRRTDRSPWNWLLVVPVIVPLLTFLFNDDAPRLGGFPAFYWIQLAFIPFGVACTVVVYLATRKKG</sequence>
<keyword evidence="1" id="KW-0472">Membrane</keyword>
<dbReference type="RefSeq" id="WP_153540536.1">
    <property type="nucleotide sequence ID" value="NZ_WEGH01000005.1"/>
</dbReference>
<evidence type="ECO:0008006" key="4">
    <source>
        <dbReference type="Google" id="ProtNLM"/>
    </source>
</evidence>
<evidence type="ECO:0000256" key="1">
    <source>
        <dbReference type="SAM" id="Phobius"/>
    </source>
</evidence>
<accession>A0A7K0C8K8</accession>
<dbReference type="Pfam" id="PF11755">
    <property type="entry name" value="DUF3311"/>
    <property type="match status" value="1"/>
</dbReference>
<dbReference type="OrthoDB" id="123261at2"/>